<dbReference type="InterPro" id="IPR050740">
    <property type="entry name" value="Aldehyde_DH_Superfamily"/>
</dbReference>
<dbReference type="STRING" id="1349421.OI18_07190"/>
<dbReference type="CDD" id="cd07129">
    <property type="entry name" value="ALDH_KGSADH"/>
    <property type="match status" value="1"/>
</dbReference>
<evidence type="ECO:0000259" key="2">
    <source>
        <dbReference type="Pfam" id="PF00171"/>
    </source>
</evidence>
<sequence>MLSGRSIIGFGVSADREEKLYSFSTLTGSVLPESFSVASSEDIETAITKASGAFPVFSSLPAARRAEFLEAIAEEINALGEKLIERAHLESGLPAARLNGERDRTVNQLKLFAGILREGSWTEVVIDTAMPERKPLPRSDIRKMLKALGPVAVFAASNFPFAFSTAGGDTASALAAGCPVIVKAHTSHLGTNELMSSAIQAAAKKTNMPDGVFSSLVGEGARLGQQLAKHPGIRAIGFTGSFKAGMALYRTSVNERDNPIPVYAEMSSINPVLLLPEKLSSDSEALAKQVAASITLGVGQFCTNPGLLFLLDDGVSAQFIEQLINALNQVPARTMLNKTICSSYYSSRQKTASHTGVEKLFEGGDDSGAFKGSPALFRVSAPEFMVQPALQEEIFGPASLLVLCRDKEEMYAALSSLHGQLTGSVFGSGEDLNQFRDCVESISTRVGRVIYNNVPTGVEVCHAMVHGGPFPATTDSRSTSVGGDAIKRFLRPVCLQDCPAEHLPPALQNSNPLNIMRKVNGNYTRDPIT</sequence>
<dbReference type="GO" id="GO:0016620">
    <property type="term" value="F:oxidoreductase activity, acting on the aldehyde or oxo group of donors, NAD or NADP as acceptor"/>
    <property type="evidence" value="ECO:0007669"/>
    <property type="project" value="InterPro"/>
</dbReference>
<name>A0A0C1ILK4_9BACT</name>
<dbReference type="AlphaFoldDB" id="A0A0C1ILK4"/>
<keyword evidence="4" id="KW-1185">Reference proteome</keyword>
<dbReference type="InterPro" id="IPR015590">
    <property type="entry name" value="Aldehyde_DH_dom"/>
</dbReference>
<dbReference type="EMBL" id="JSVC01000008">
    <property type="protein sequence ID" value="KIC95105.1"/>
    <property type="molecule type" value="Genomic_DNA"/>
</dbReference>
<proteinExistence type="predicted"/>
<reference evidence="3 4" key="1">
    <citation type="submission" date="2014-11" db="EMBL/GenBank/DDBJ databases">
        <title>Genome sequence of Flavihumibacter solisilvae 3-3.</title>
        <authorList>
            <person name="Zhou G."/>
            <person name="Li M."/>
            <person name="Wang G."/>
        </authorList>
    </citation>
    <scope>NUCLEOTIDE SEQUENCE [LARGE SCALE GENOMIC DNA]</scope>
    <source>
        <strain evidence="3 4">3-3</strain>
    </source>
</reference>
<keyword evidence="1" id="KW-0560">Oxidoreductase</keyword>
<organism evidence="3 4">
    <name type="scientific">Flavihumibacter solisilvae</name>
    <dbReference type="NCBI Taxonomy" id="1349421"/>
    <lineage>
        <taxon>Bacteria</taxon>
        <taxon>Pseudomonadati</taxon>
        <taxon>Bacteroidota</taxon>
        <taxon>Chitinophagia</taxon>
        <taxon>Chitinophagales</taxon>
        <taxon>Chitinophagaceae</taxon>
        <taxon>Flavihumibacter</taxon>
    </lineage>
</organism>
<protein>
    <submittedName>
        <fullName evidence="3">2,5-dioxovalerate dehydrogenase</fullName>
    </submittedName>
</protein>
<gene>
    <name evidence="3" type="ORF">OI18_07190</name>
</gene>
<dbReference type="InterPro" id="IPR016161">
    <property type="entry name" value="Ald_DH/histidinol_DH"/>
</dbReference>
<feature type="domain" description="Aldehyde dehydrogenase" evidence="2">
    <location>
        <begin position="34"/>
        <end position="468"/>
    </location>
</feature>
<dbReference type="PANTHER" id="PTHR43353">
    <property type="entry name" value="SUCCINATE-SEMIALDEHYDE DEHYDROGENASE, MITOCHONDRIAL"/>
    <property type="match status" value="1"/>
</dbReference>
<dbReference type="InterPro" id="IPR016162">
    <property type="entry name" value="Ald_DH_N"/>
</dbReference>
<dbReference type="OrthoDB" id="9770537at2"/>
<dbReference type="Gene3D" id="3.40.605.10">
    <property type="entry name" value="Aldehyde Dehydrogenase, Chain A, domain 1"/>
    <property type="match status" value="1"/>
</dbReference>
<comment type="caution">
    <text evidence="3">The sequence shown here is derived from an EMBL/GenBank/DDBJ whole genome shotgun (WGS) entry which is preliminary data.</text>
</comment>
<dbReference type="RefSeq" id="WP_039138523.1">
    <property type="nucleotide sequence ID" value="NZ_JSVC01000008.1"/>
</dbReference>
<dbReference type="Pfam" id="PF00171">
    <property type="entry name" value="Aldedh"/>
    <property type="match status" value="1"/>
</dbReference>
<dbReference type="InterPro" id="IPR044151">
    <property type="entry name" value="ALDH_KGSADH"/>
</dbReference>
<evidence type="ECO:0000256" key="1">
    <source>
        <dbReference type="ARBA" id="ARBA00023002"/>
    </source>
</evidence>
<evidence type="ECO:0000313" key="4">
    <source>
        <dbReference type="Proteomes" id="UP000031408"/>
    </source>
</evidence>
<dbReference type="SUPFAM" id="SSF53720">
    <property type="entry name" value="ALDH-like"/>
    <property type="match status" value="1"/>
</dbReference>
<dbReference type="PANTHER" id="PTHR43353:SF3">
    <property type="entry name" value="ALDEHYDE DEHYDROGENASE-RELATED"/>
    <property type="match status" value="1"/>
</dbReference>
<dbReference type="Gene3D" id="3.40.309.10">
    <property type="entry name" value="Aldehyde Dehydrogenase, Chain A, domain 2"/>
    <property type="match status" value="1"/>
</dbReference>
<evidence type="ECO:0000313" key="3">
    <source>
        <dbReference type="EMBL" id="KIC95105.1"/>
    </source>
</evidence>
<dbReference type="Proteomes" id="UP000031408">
    <property type="component" value="Unassembled WGS sequence"/>
</dbReference>
<dbReference type="InterPro" id="IPR016163">
    <property type="entry name" value="Ald_DH_C"/>
</dbReference>
<accession>A0A0C1ILK4</accession>